<dbReference type="PROSITE" id="PS00674">
    <property type="entry name" value="AAA"/>
    <property type="match status" value="1"/>
</dbReference>
<name>A0ABY7DQJ3_MYAAR</name>
<gene>
    <name evidence="5" type="ORF">MAR_024057</name>
</gene>
<organism evidence="5 6">
    <name type="scientific">Mya arenaria</name>
    <name type="common">Soft-shell clam</name>
    <dbReference type="NCBI Taxonomy" id="6604"/>
    <lineage>
        <taxon>Eukaryota</taxon>
        <taxon>Metazoa</taxon>
        <taxon>Spiralia</taxon>
        <taxon>Lophotrochozoa</taxon>
        <taxon>Mollusca</taxon>
        <taxon>Bivalvia</taxon>
        <taxon>Autobranchia</taxon>
        <taxon>Heteroconchia</taxon>
        <taxon>Euheterodonta</taxon>
        <taxon>Imparidentia</taxon>
        <taxon>Neoheterodontei</taxon>
        <taxon>Myida</taxon>
        <taxon>Myoidea</taxon>
        <taxon>Myidae</taxon>
        <taxon>Mya</taxon>
    </lineage>
</organism>
<dbReference type="InterPro" id="IPR041569">
    <property type="entry name" value="AAA_lid_3"/>
</dbReference>
<dbReference type="SUPFAM" id="SSF52540">
    <property type="entry name" value="P-loop containing nucleoside triphosphate hydrolases"/>
    <property type="match status" value="2"/>
</dbReference>
<evidence type="ECO:0000313" key="5">
    <source>
        <dbReference type="EMBL" id="WAQ99684.1"/>
    </source>
</evidence>
<keyword evidence="2" id="KW-0067">ATP-binding</keyword>
<feature type="domain" description="AAA+ ATPase" evidence="4">
    <location>
        <begin position="356"/>
        <end position="480"/>
    </location>
</feature>
<evidence type="ECO:0000313" key="6">
    <source>
        <dbReference type="Proteomes" id="UP001164746"/>
    </source>
</evidence>
<dbReference type="Pfam" id="PF17862">
    <property type="entry name" value="AAA_lid_3"/>
    <property type="match status" value="2"/>
</dbReference>
<sequence length="802" mass="87636">MPPKPTKNVSDWHQCVKCNCILHVKELSKHKLECETGKQLSHGHILDGLLHGQPRPVPDDKKIAIANASGVKVILLHPAAMQMCGLTVGGLCVVNSLAARISWPCGSIASTSVALREKDLNEFGLSGLVQVHKLLPERVELAGHLELTAVDRSPLFSDEKFVQYVSSFLVSFASKNGEKRTIFTIHPAKHSRNNVVENLANLSLNDSVCNESSSSLSIETSGSVSMTCSTPKSTKSITSESSVTSSPSIRDSSLLSTPKSDISVDREHFQTPKLDKKTSNSLTKHHSKTFYKVTDQTKVIISTSKDGDANNEIEQKGLSVSYLNIGGMEKQISMLREMIETPLKSPHLFQSYGLPPPKGVLLFGPSGCGKSLLVQAVTTETNINVVSISGPEVWSKFYGETETKLKNLFQTAVERAPSLIVLEDVEVLCPRRDSTNSEVEKRSLGKFVLVLGTTSKPDQIDPALRRPGRFDREIEIGVPTAAERRQILTCLLSRLQHTLTSSDMFNVADSAHGYVGADLAALCKEASLHCMQRACPSTNTYVKISLDDMRYAMTVVQPSAMREVQLEVPKVLWSDIGGQDQVKLKLKQAVEWPLKHPEAFIRMGIAPPRGILMYGPPGCSKTMIAKALATESGLNFLAVKGPELFSKWVGESERAVREVFRKARAAAPSIVSSGSSNVADRVLAQLLTEIDGVEGLRDVTIVAATNRPDMIDKIFMIHLRKMPVGEAVTPESLAERTQGYSGAEIASVCHEAAMFALQEDIGSQSVEERHFLSALETVTPRIGQDTIKFYEEYQQKSGLHSV</sequence>
<evidence type="ECO:0000259" key="4">
    <source>
        <dbReference type="SMART" id="SM00382"/>
    </source>
</evidence>
<evidence type="ECO:0000256" key="1">
    <source>
        <dbReference type="ARBA" id="ARBA00022741"/>
    </source>
</evidence>
<dbReference type="EMBL" id="CP111014">
    <property type="protein sequence ID" value="WAQ99684.1"/>
    <property type="molecule type" value="Genomic_DNA"/>
</dbReference>
<dbReference type="InterPro" id="IPR027417">
    <property type="entry name" value="P-loop_NTPase"/>
</dbReference>
<dbReference type="InterPro" id="IPR050168">
    <property type="entry name" value="AAA_ATPase_domain"/>
</dbReference>
<dbReference type="InterPro" id="IPR003959">
    <property type="entry name" value="ATPase_AAA_core"/>
</dbReference>
<dbReference type="Proteomes" id="UP001164746">
    <property type="component" value="Chromosome 3"/>
</dbReference>
<evidence type="ECO:0000256" key="3">
    <source>
        <dbReference type="SAM" id="MobiDB-lite"/>
    </source>
</evidence>
<reference evidence="5" key="1">
    <citation type="submission" date="2022-11" db="EMBL/GenBank/DDBJ databases">
        <title>Centuries of genome instability and evolution in soft-shell clam transmissible cancer (bioRxiv).</title>
        <authorList>
            <person name="Hart S.F.M."/>
            <person name="Yonemitsu M.A."/>
            <person name="Giersch R.M."/>
            <person name="Beal B.F."/>
            <person name="Arriagada G."/>
            <person name="Davis B.W."/>
            <person name="Ostrander E.A."/>
            <person name="Goff S.P."/>
            <person name="Metzger M.J."/>
        </authorList>
    </citation>
    <scope>NUCLEOTIDE SEQUENCE</scope>
    <source>
        <strain evidence="5">MELC-2E11</strain>
        <tissue evidence="5">Siphon/mantle</tissue>
    </source>
</reference>
<dbReference type="PANTHER" id="PTHR23077:SF27">
    <property type="entry name" value="ATPASE FAMILY GENE 2 PROTEIN HOMOLOG A"/>
    <property type="match status" value="1"/>
</dbReference>
<feature type="region of interest" description="Disordered" evidence="3">
    <location>
        <begin position="220"/>
        <end position="281"/>
    </location>
</feature>
<dbReference type="SMART" id="SM00382">
    <property type="entry name" value="AAA"/>
    <property type="match status" value="2"/>
</dbReference>
<dbReference type="PANTHER" id="PTHR23077">
    <property type="entry name" value="AAA-FAMILY ATPASE"/>
    <property type="match status" value="1"/>
</dbReference>
<dbReference type="InterPro" id="IPR003960">
    <property type="entry name" value="ATPase_AAA_CS"/>
</dbReference>
<accession>A0ABY7DQJ3</accession>
<feature type="domain" description="AAA+ ATPase" evidence="4">
    <location>
        <begin position="607"/>
        <end position="723"/>
    </location>
</feature>
<dbReference type="InterPro" id="IPR003593">
    <property type="entry name" value="AAA+_ATPase"/>
</dbReference>
<dbReference type="CDD" id="cd19511">
    <property type="entry name" value="RecA-like_CDC48_r2-like"/>
    <property type="match status" value="1"/>
</dbReference>
<feature type="compositionally biased region" description="Basic and acidic residues" evidence="3">
    <location>
        <begin position="262"/>
        <end position="278"/>
    </location>
</feature>
<keyword evidence="1" id="KW-0547">Nucleotide-binding</keyword>
<evidence type="ECO:0000256" key="2">
    <source>
        <dbReference type="ARBA" id="ARBA00022840"/>
    </source>
</evidence>
<protein>
    <submittedName>
        <fullName evidence="5">AFG2H-like protein</fullName>
    </submittedName>
</protein>
<dbReference type="Gene3D" id="3.40.50.300">
    <property type="entry name" value="P-loop containing nucleotide triphosphate hydrolases"/>
    <property type="match status" value="2"/>
</dbReference>
<dbReference type="Pfam" id="PF00004">
    <property type="entry name" value="AAA"/>
    <property type="match status" value="2"/>
</dbReference>
<proteinExistence type="predicted"/>
<dbReference type="Gene3D" id="1.10.8.60">
    <property type="match status" value="2"/>
</dbReference>
<keyword evidence="6" id="KW-1185">Reference proteome</keyword>
<feature type="compositionally biased region" description="Low complexity" evidence="3">
    <location>
        <begin position="220"/>
        <end position="256"/>
    </location>
</feature>